<dbReference type="PANTHER" id="PTHR36159">
    <property type="entry name" value="PROTEIN CBG23766"/>
    <property type="match status" value="1"/>
</dbReference>
<gene>
    <name evidence="2" type="ORF">EAI_06827</name>
</gene>
<sequence>MIDILNIGNEPVFDERIVKIETHTYNPYANTTFGYSDEIRIPIQQQDLYILPCESYLYVEGKVTKQVAVDDATVTLGYNCIAFIFDEIRYELDGVEIDRNRNVGITSMLKNYVSISSDENAVMKNAAWDTTDIISPDGYFNFCVPLSVLLGFCEDYKRIVINAHHELILLRSRSDNNSLLGSPALDPKIELFKIQWRMPRVILNDINKFSMLKTLENGRYLSMSFLSWDLYEFSLLQSTTKHQCVPRFRASPSALLG</sequence>
<dbReference type="EMBL" id="GL449024">
    <property type="protein sequence ID" value="EFN83457.1"/>
    <property type="molecule type" value="Genomic_DNA"/>
</dbReference>
<dbReference type="InterPro" id="IPR049512">
    <property type="entry name" value="DJR-like_dom"/>
</dbReference>
<proteinExistence type="predicted"/>
<dbReference type="InParanoid" id="E2BLH2"/>
<evidence type="ECO:0000313" key="2">
    <source>
        <dbReference type="EMBL" id="EFN83457.1"/>
    </source>
</evidence>
<protein>
    <recommendedName>
        <fullName evidence="1">Double jelly roll-like domain-containing protein</fullName>
    </recommendedName>
</protein>
<feature type="domain" description="Double jelly roll-like" evidence="1">
    <location>
        <begin position="74"/>
        <end position="243"/>
    </location>
</feature>
<reference evidence="2 3" key="1">
    <citation type="journal article" date="2010" name="Science">
        <title>Genomic comparison of the ants Camponotus floridanus and Harpegnathos saltator.</title>
        <authorList>
            <person name="Bonasio R."/>
            <person name="Zhang G."/>
            <person name="Ye C."/>
            <person name="Mutti N.S."/>
            <person name="Fang X."/>
            <person name="Qin N."/>
            <person name="Donahue G."/>
            <person name="Yang P."/>
            <person name="Li Q."/>
            <person name="Li C."/>
            <person name="Zhang P."/>
            <person name="Huang Z."/>
            <person name="Berger S.L."/>
            <person name="Reinberg D."/>
            <person name="Wang J."/>
            <person name="Liebig J."/>
        </authorList>
    </citation>
    <scope>NUCLEOTIDE SEQUENCE [LARGE SCALE GENOMIC DNA]</scope>
    <source>
        <strain evidence="2 3">R22 G/1</strain>
    </source>
</reference>
<dbReference type="PANTHER" id="PTHR36159:SF1">
    <property type="entry name" value="RETROVIRUS-RELATED POL POLYPROTEIN FROM TRANSPOSON 412-LIKE PROTEIN"/>
    <property type="match status" value="1"/>
</dbReference>
<organism evidence="3">
    <name type="scientific">Harpegnathos saltator</name>
    <name type="common">Jerdon's jumping ant</name>
    <dbReference type="NCBI Taxonomy" id="610380"/>
    <lineage>
        <taxon>Eukaryota</taxon>
        <taxon>Metazoa</taxon>
        <taxon>Ecdysozoa</taxon>
        <taxon>Arthropoda</taxon>
        <taxon>Hexapoda</taxon>
        <taxon>Insecta</taxon>
        <taxon>Pterygota</taxon>
        <taxon>Neoptera</taxon>
        <taxon>Endopterygota</taxon>
        <taxon>Hymenoptera</taxon>
        <taxon>Apocrita</taxon>
        <taxon>Aculeata</taxon>
        <taxon>Formicoidea</taxon>
        <taxon>Formicidae</taxon>
        <taxon>Ponerinae</taxon>
        <taxon>Ponerini</taxon>
        <taxon>Harpegnathos</taxon>
    </lineage>
</organism>
<evidence type="ECO:0000313" key="3">
    <source>
        <dbReference type="Proteomes" id="UP000008237"/>
    </source>
</evidence>
<dbReference type="Pfam" id="PF21738">
    <property type="entry name" value="DJR-like_dom"/>
    <property type="match status" value="1"/>
</dbReference>
<dbReference type="Proteomes" id="UP000008237">
    <property type="component" value="Unassembled WGS sequence"/>
</dbReference>
<dbReference type="OMA" id="XRYSEND"/>
<keyword evidence="3" id="KW-1185">Reference proteome</keyword>
<evidence type="ECO:0000259" key="1">
    <source>
        <dbReference type="Pfam" id="PF21738"/>
    </source>
</evidence>
<accession>E2BLH2</accession>
<dbReference type="AlphaFoldDB" id="E2BLH2"/>
<name>E2BLH2_HARSA</name>